<protein>
    <submittedName>
        <fullName evidence="1">9739_t:CDS:1</fullName>
    </submittedName>
</protein>
<sequence length="58" mass="6836">GRRKPCYYNQRDSVKCMSKSITVAKKKIQKRKEYRIIIYKPDCATDLFAKTIPLLAKK</sequence>
<keyword evidence="2" id="KW-1185">Reference proteome</keyword>
<comment type="caution">
    <text evidence="1">The sequence shown here is derived from an EMBL/GenBank/DDBJ whole genome shotgun (WGS) entry which is preliminary data.</text>
</comment>
<reference evidence="1" key="1">
    <citation type="submission" date="2021-06" db="EMBL/GenBank/DDBJ databases">
        <authorList>
            <person name="Kallberg Y."/>
            <person name="Tangrot J."/>
            <person name="Rosling A."/>
        </authorList>
    </citation>
    <scope>NUCLEOTIDE SEQUENCE</scope>
    <source>
        <strain evidence="1">IL203A</strain>
    </source>
</reference>
<evidence type="ECO:0000313" key="1">
    <source>
        <dbReference type="EMBL" id="CAG8625387.1"/>
    </source>
</evidence>
<proteinExistence type="predicted"/>
<organism evidence="1 2">
    <name type="scientific">Dentiscutata heterogama</name>
    <dbReference type="NCBI Taxonomy" id="1316150"/>
    <lineage>
        <taxon>Eukaryota</taxon>
        <taxon>Fungi</taxon>
        <taxon>Fungi incertae sedis</taxon>
        <taxon>Mucoromycota</taxon>
        <taxon>Glomeromycotina</taxon>
        <taxon>Glomeromycetes</taxon>
        <taxon>Diversisporales</taxon>
        <taxon>Gigasporaceae</taxon>
        <taxon>Dentiscutata</taxon>
    </lineage>
</organism>
<feature type="non-terminal residue" evidence="1">
    <location>
        <position position="1"/>
    </location>
</feature>
<dbReference type="EMBL" id="CAJVPU010012647">
    <property type="protein sequence ID" value="CAG8625387.1"/>
    <property type="molecule type" value="Genomic_DNA"/>
</dbReference>
<feature type="non-terminal residue" evidence="1">
    <location>
        <position position="58"/>
    </location>
</feature>
<evidence type="ECO:0000313" key="2">
    <source>
        <dbReference type="Proteomes" id="UP000789702"/>
    </source>
</evidence>
<name>A0ACA9N8P1_9GLOM</name>
<accession>A0ACA9N8P1</accession>
<gene>
    <name evidence="1" type="ORF">DHETER_LOCUS8185</name>
</gene>
<dbReference type="Proteomes" id="UP000789702">
    <property type="component" value="Unassembled WGS sequence"/>
</dbReference>